<reference evidence="9" key="1">
    <citation type="submission" date="2020-10" db="EMBL/GenBank/DDBJ databases">
        <authorList>
            <person name="Gilroy R."/>
        </authorList>
    </citation>
    <scope>NUCLEOTIDE SEQUENCE</scope>
    <source>
        <strain evidence="9">CHK158-818</strain>
    </source>
</reference>
<keyword evidence="1 5" id="KW-1003">Cell membrane</keyword>
<reference evidence="9" key="2">
    <citation type="journal article" date="2021" name="PeerJ">
        <title>Extensive microbial diversity within the chicken gut microbiome revealed by metagenomics and culture.</title>
        <authorList>
            <person name="Gilroy R."/>
            <person name="Ravi A."/>
            <person name="Getino M."/>
            <person name="Pursley I."/>
            <person name="Horton D.L."/>
            <person name="Alikhan N.F."/>
            <person name="Baker D."/>
            <person name="Gharbi K."/>
            <person name="Hall N."/>
            <person name="Watson M."/>
            <person name="Adriaenssens E.M."/>
            <person name="Foster-Nyarko E."/>
            <person name="Jarju S."/>
            <person name="Secka A."/>
            <person name="Antonio M."/>
            <person name="Oren A."/>
            <person name="Chaudhuri R.R."/>
            <person name="La Ragione R."/>
            <person name="Hildebrand F."/>
            <person name="Pallen M.J."/>
        </authorList>
    </citation>
    <scope>NUCLEOTIDE SEQUENCE</scope>
    <source>
        <strain evidence="9">CHK158-818</strain>
    </source>
</reference>
<keyword evidence="4 5" id="KW-0131">Cell cycle</keyword>
<sequence length="448" mass="48755">METRYIAAIDLGTSKIAGIIGKKSAEGRLTVEAIEREDSGTCIKRGCILNVEDAASRIKKIITKLENRIAGKIEKIYVGIGGQSVHTIDYSISRQLNEDTQVTEELIASMLAESKNFPVYNSEIIGIVPTEFLVDNRMESHPKGIFCSDIQANLKLIIGRPSLKKNIFRCLTEKIKIPVAGYIPSAQATAAVALSDNEKSLGCVLIDFGAGTTTVSIYKDDFLRYIATIPFGGRNLTRDICSLNVLEPEAEKLKIAYGTAIVPSAKELKNTPSLNIEGVDATKIKYQTLCRVTEARIEEIVQNIIAQIEESGYAKQLSAGIVITGGASQLRQLPELLKQKTGMEVRKATLPKEITFANRSEAVFNPAYMQAIGLVAMAEDHCLKEEGTEPIAPPTTGTTGPSTPTNPKQAKTPKPPTPPKKGLFDDILGIFSEKVGKILEEDDNTFKK</sequence>
<dbReference type="Gene3D" id="3.30.420.40">
    <property type="match status" value="2"/>
</dbReference>
<comment type="subunit">
    <text evidence="5">Self-interacts. Interacts with FtsZ.</text>
</comment>
<gene>
    <name evidence="5 9" type="primary">ftsA</name>
    <name evidence="9" type="ORF">IAB03_00275</name>
</gene>
<dbReference type="GO" id="GO:0043093">
    <property type="term" value="P:FtsZ-dependent cytokinesis"/>
    <property type="evidence" value="ECO:0007669"/>
    <property type="project" value="UniProtKB-UniRule"/>
</dbReference>
<evidence type="ECO:0000313" key="10">
    <source>
        <dbReference type="Proteomes" id="UP000824112"/>
    </source>
</evidence>
<keyword evidence="2 5" id="KW-0132">Cell division</keyword>
<dbReference type="NCBIfam" id="TIGR01174">
    <property type="entry name" value="ftsA"/>
    <property type="match status" value="1"/>
</dbReference>
<evidence type="ECO:0000256" key="7">
    <source>
        <dbReference type="SAM" id="MobiDB-lite"/>
    </source>
</evidence>
<proteinExistence type="inferred from homology"/>
<dbReference type="InterPro" id="IPR020823">
    <property type="entry name" value="Cell_div_FtsA"/>
</dbReference>
<dbReference type="Proteomes" id="UP000824112">
    <property type="component" value="Unassembled WGS sequence"/>
</dbReference>
<dbReference type="InterPro" id="IPR050696">
    <property type="entry name" value="FtsA/MreB"/>
</dbReference>
<dbReference type="PANTHER" id="PTHR32432:SF4">
    <property type="entry name" value="CELL DIVISION PROTEIN FTSA"/>
    <property type="match status" value="1"/>
</dbReference>
<comment type="subcellular location">
    <subcellularLocation>
        <location evidence="5">Cell membrane</location>
        <topology evidence="5">Peripheral membrane protein</topology>
        <orientation evidence="5">Cytoplasmic side</orientation>
    </subcellularLocation>
    <text evidence="5">Localizes to the Z ring in an FtsZ-dependent manner. Targeted to the membrane through a conserved C-terminal amphipathic helix.</text>
</comment>
<dbReference type="EMBL" id="DVNA01000004">
    <property type="protein sequence ID" value="HIU54225.1"/>
    <property type="molecule type" value="Genomic_DNA"/>
</dbReference>
<dbReference type="SMART" id="SM00842">
    <property type="entry name" value="FtsA"/>
    <property type="match status" value="1"/>
</dbReference>
<dbReference type="PANTHER" id="PTHR32432">
    <property type="entry name" value="CELL DIVISION PROTEIN FTSA-RELATED"/>
    <property type="match status" value="1"/>
</dbReference>
<comment type="function">
    <text evidence="5 6">Cell division protein that is involved in the assembly of the Z ring. May serve as a membrane anchor for the Z ring.</text>
</comment>
<dbReference type="CDD" id="cd24048">
    <property type="entry name" value="ASKHA_NBD_FtsA"/>
    <property type="match status" value="1"/>
</dbReference>
<feature type="domain" description="SHS2" evidence="8">
    <location>
        <begin position="6"/>
        <end position="193"/>
    </location>
</feature>
<dbReference type="AlphaFoldDB" id="A0A9D1M5V1"/>
<evidence type="ECO:0000256" key="3">
    <source>
        <dbReference type="ARBA" id="ARBA00023136"/>
    </source>
</evidence>
<keyword evidence="3 5" id="KW-0472">Membrane</keyword>
<evidence type="ECO:0000256" key="1">
    <source>
        <dbReference type="ARBA" id="ARBA00022475"/>
    </source>
</evidence>
<feature type="region of interest" description="Disordered" evidence="7">
    <location>
        <begin position="387"/>
        <end position="424"/>
    </location>
</feature>
<dbReference type="InterPro" id="IPR003494">
    <property type="entry name" value="SHS2_FtsA"/>
</dbReference>
<dbReference type="Pfam" id="PF02491">
    <property type="entry name" value="SHS2_FTSA"/>
    <property type="match status" value="1"/>
</dbReference>
<comment type="caution">
    <text evidence="9">The sequence shown here is derived from an EMBL/GenBank/DDBJ whole genome shotgun (WGS) entry which is preliminary data.</text>
</comment>
<accession>A0A9D1M5V1</accession>
<comment type="similarity">
    <text evidence="5 6">Belongs to the FtsA/MreB family.</text>
</comment>
<evidence type="ECO:0000256" key="5">
    <source>
        <dbReference type="HAMAP-Rule" id="MF_02033"/>
    </source>
</evidence>
<dbReference type="GO" id="GO:0009898">
    <property type="term" value="C:cytoplasmic side of plasma membrane"/>
    <property type="evidence" value="ECO:0007669"/>
    <property type="project" value="UniProtKB-UniRule"/>
</dbReference>
<evidence type="ECO:0000256" key="4">
    <source>
        <dbReference type="ARBA" id="ARBA00023306"/>
    </source>
</evidence>
<dbReference type="GO" id="GO:0032153">
    <property type="term" value="C:cell division site"/>
    <property type="evidence" value="ECO:0007669"/>
    <property type="project" value="UniProtKB-UniRule"/>
</dbReference>
<protein>
    <recommendedName>
        <fullName evidence="5 6">Cell division protein FtsA</fullName>
    </recommendedName>
</protein>
<dbReference type="Pfam" id="PF14450">
    <property type="entry name" value="FtsA"/>
    <property type="match status" value="1"/>
</dbReference>
<evidence type="ECO:0000259" key="8">
    <source>
        <dbReference type="SMART" id="SM00842"/>
    </source>
</evidence>
<feature type="compositionally biased region" description="Low complexity" evidence="7">
    <location>
        <begin position="394"/>
        <end position="412"/>
    </location>
</feature>
<name>A0A9D1M5V1_9BACT</name>
<evidence type="ECO:0000256" key="2">
    <source>
        <dbReference type="ARBA" id="ARBA00022618"/>
    </source>
</evidence>
<evidence type="ECO:0000256" key="6">
    <source>
        <dbReference type="PIRNR" id="PIRNR003101"/>
    </source>
</evidence>
<dbReference type="HAMAP" id="MF_02033">
    <property type="entry name" value="FtsA"/>
    <property type="match status" value="1"/>
</dbReference>
<evidence type="ECO:0000313" key="9">
    <source>
        <dbReference type="EMBL" id="HIU54225.1"/>
    </source>
</evidence>
<dbReference type="PIRSF" id="PIRSF003101">
    <property type="entry name" value="FtsA"/>
    <property type="match status" value="1"/>
</dbReference>
<dbReference type="SUPFAM" id="SSF53067">
    <property type="entry name" value="Actin-like ATPase domain"/>
    <property type="match status" value="2"/>
</dbReference>
<dbReference type="InterPro" id="IPR043129">
    <property type="entry name" value="ATPase_NBD"/>
</dbReference>
<organism evidence="9 10">
    <name type="scientific">Candidatus Gallibacteroides avistercoris</name>
    <dbReference type="NCBI Taxonomy" id="2840833"/>
    <lineage>
        <taxon>Bacteria</taxon>
        <taxon>Pseudomonadati</taxon>
        <taxon>Bacteroidota</taxon>
        <taxon>Bacteroidia</taxon>
        <taxon>Bacteroidales</taxon>
        <taxon>Bacteroidaceae</taxon>
        <taxon>Bacteroidaceae incertae sedis</taxon>
        <taxon>Candidatus Gallibacteroides</taxon>
    </lineage>
</organism>